<dbReference type="Proteomes" id="UP000821837">
    <property type="component" value="Unassembled WGS sequence"/>
</dbReference>
<proteinExistence type="inferred from homology"/>
<dbReference type="PANTHER" id="PTHR43372:SF4">
    <property type="entry name" value="FATTY-ACID AMIDE HYDROLASE 2"/>
    <property type="match status" value="1"/>
</dbReference>
<reference evidence="3" key="1">
    <citation type="journal article" date="2020" name="Cell">
        <title>Large-Scale Comparative Analyses of Tick Genomes Elucidate Their Genetic Diversity and Vector Capacities.</title>
        <authorList>
            <consortium name="Tick Genome and Microbiome Consortium (TIGMIC)"/>
            <person name="Jia N."/>
            <person name="Wang J."/>
            <person name="Shi W."/>
            <person name="Du L."/>
            <person name="Sun Y."/>
            <person name="Zhan W."/>
            <person name="Jiang J.F."/>
            <person name="Wang Q."/>
            <person name="Zhang B."/>
            <person name="Ji P."/>
            <person name="Bell-Sakyi L."/>
            <person name="Cui X.M."/>
            <person name="Yuan T.T."/>
            <person name="Jiang B.G."/>
            <person name="Yang W.F."/>
            <person name="Lam T.T."/>
            <person name="Chang Q.C."/>
            <person name="Ding S.J."/>
            <person name="Wang X.J."/>
            <person name="Zhu J.G."/>
            <person name="Ruan X.D."/>
            <person name="Zhao L."/>
            <person name="Wei J.T."/>
            <person name="Ye R.Z."/>
            <person name="Que T.C."/>
            <person name="Du C.H."/>
            <person name="Zhou Y.H."/>
            <person name="Cheng J.X."/>
            <person name="Dai P.F."/>
            <person name="Guo W.B."/>
            <person name="Han X.H."/>
            <person name="Huang E.J."/>
            <person name="Li L.F."/>
            <person name="Wei W."/>
            <person name="Gao Y.C."/>
            <person name="Liu J.Z."/>
            <person name="Shao H.Z."/>
            <person name="Wang X."/>
            <person name="Wang C.C."/>
            <person name="Yang T.C."/>
            <person name="Huo Q.B."/>
            <person name="Li W."/>
            <person name="Chen H.Y."/>
            <person name="Chen S.E."/>
            <person name="Zhou L.G."/>
            <person name="Ni X.B."/>
            <person name="Tian J.H."/>
            <person name="Sheng Y."/>
            <person name="Liu T."/>
            <person name="Pan Y.S."/>
            <person name="Xia L.Y."/>
            <person name="Li J."/>
            <person name="Zhao F."/>
            <person name="Cao W.C."/>
        </authorList>
    </citation>
    <scope>NUCLEOTIDE SEQUENCE</scope>
    <source>
        <strain evidence="3">Rsan-2018</strain>
    </source>
</reference>
<dbReference type="VEuPathDB" id="VectorBase:RSAN_054270"/>
<comment type="similarity">
    <text evidence="1">Belongs to the amidase family.</text>
</comment>
<dbReference type="EMBL" id="JABSTV010001248">
    <property type="protein sequence ID" value="KAH7967595.1"/>
    <property type="molecule type" value="Genomic_DNA"/>
</dbReference>
<feature type="domain" description="Amidase" evidence="2">
    <location>
        <begin position="613"/>
        <end position="1060"/>
    </location>
</feature>
<dbReference type="InterPro" id="IPR023631">
    <property type="entry name" value="Amidase_dom"/>
</dbReference>
<dbReference type="InterPro" id="IPR036928">
    <property type="entry name" value="AS_sf"/>
</dbReference>
<sequence>MLTRKERSLLLALRTGSVWPAERRHRLRGAPSPLCSDCGERETVAHLFLSCSALSTHREALTRAFKQLGLPSATVDDILHPIKSFDLVSAYIRRIKEVQPIINAVVEERFKEALEDAKDVDRLVASGTMSTSQMSKEKPLLGLPFTAKNSIAIKGMRQDAGSVFWHGRRAVEDAPTVAFLRAAGAIPLALTNVPELCMWDDSQNLVDGCTRNPHDTRRSPGGSSGGEGSLLASAGSLIGLGTDIGGSVRIPAAYCGIFGHKPTAGVVPNTGLLPDVGENLEQYNCVGPMTRFAEDLPLLLKVLAGNTTDVFRLNEKVNLKTLKLFYMDNEGSFYISRVVPDARRAVRRVVQYLKGAHGLAESRLQLLEERFGAFLWFKFLGVKDPKPLAEMYRPGGFNTLVELLRYLVGAGRLTLAALAACVIAWFCSFRSKKEGEAYVTSVENARDRLEETLGDDGVLILPATPNVAPFQNQDLALMDSSSMTALFNLFKVPVTVCPVMRSADNLPLCVQVVAKRGNDRLCLAVAREIENRFGGWLDPSGVLRAMATILGSCRELLVELAVYLWCTVTRLVFALWFCWKKPRPLPPVTDELLLRSATSLAADIRNDKVKSVDLVSAYIRRIREVQPIINAVVEERFEEALKDAEEVDRLVTSGTMSASQMSKEKPLLGLPFTSKNSIAIKGMRQDAGSLFWHGRRAEEDAPSVALLRAAGAIPLALTNVPEMCMWGDSQNLVDGCTRNPHDTRRNPGGSSGGEGSLLAASGSLIGLGTDIGGSIRIPAAFCGIFGHKPTAGVVPNTGLLPDVGENLEQFNCVGPMTRFAEDLPLVFNVLAGSTTMRLRLNEKACIILWLSVLVNLNMLKLYYMDTEGSLYISRTTNDARRAVRQVVRYLNETHGLQGHPLQLPELRFGTFEWFKVAGVKEPKPLSEVFRPGGFNTVVELLRHLVGAGRHTLAALVACIMKQLCRFRSKPKGEAYATSLENVRDRFEETLGDNGVLVLPAATSAALFQNQDLMFFDSAGMTSLFSLFKVPSTVCPVLRSADNLPLCVQVVAKRGNDRLCLAVAREIEKRFGGWIDPSAKVQGRA</sequence>
<keyword evidence="4" id="KW-1185">Reference proteome</keyword>
<feature type="domain" description="Amidase" evidence="2">
    <location>
        <begin position="86"/>
        <end position="523"/>
    </location>
</feature>
<dbReference type="InterPro" id="IPR020556">
    <property type="entry name" value="Amidase_CS"/>
</dbReference>
<evidence type="ECO:0000256" key="1">
    <source>
        <dbReference type="ARBA" id="ARBA00009199"/>
    </source>
</evidence>
<dbReference type="PROSITE" id="PS00571">
    <property type="entry name" value="AMIDASES"/>
    <property type="match status" value="2"/>
</dbReference>
<dbReference type="PANTHER" id="PTHR43372">
    <property type="entry name" value="FATTY-ACID AMIDE HYDROLASE"/>
    <property type="match status" value="1"/>
</dbReference>
<name>A0A9D4Q428_RHISA</name>
<evidence type="ECO:0000313" key="3">
    <source>
        <dbReference type="EMBL" id="KAH7967595.1"/>
    </source>
</evidence>
<dbReference type="GO" id="GO:0012505">
    <property type="term" value="C:endomembrane system"/>
    <property type="evidence" value="ECO:0007669"/>
    <property type="project" value="TreeGrafter"/>
</dbReference>
<evidence type="ECO:0000259" key="2">
    <source>
        <dbReference type="Pfam" id="PF01425"/>
    </source>
</evidence>
<protein>
    <recommendedName>
        <fullName evidence="2">Amidase domain-containing protein</fullName>
    </recommendedName>
</protein>
<comment type="caution">
    <text evidence="3">The sequence shown here is derived from an EMBL/GenBank/DDBJ whole genome shotgun (WGS) entry which is preliminary data.</text>
</comment>
<dbReference type="Pfam" id="PF01425">
    <property type="entry name" value="Amidase"/>
    <property type="match status" value="2"/>
</dbReference>
<reference evidence="3" key="2">
    <citation type="submission" date="2021-09" db="EMBL/GenBank/DDBJ databases">
        <authorList>
            <person name="Jia N."/>
            <person name="Wang J."/>
            <person name="Shi W."/>
            <person name="Du L."/>
            <person name="Sun Y."/>
            <person name="Zhan W."/>
            <person name="Jiang J."/>
            <person name="Wang Q."/>
            <person name="Zhang B."/>
            <person name="Ji P."/>
            <person name="Sakyi L.B."/>
            <person name="Cui X."/>
            <person name="Yuan T."/>
            <person name="Jiang B."/>
            <person name="Yang W."/>
            <person name="Lam T.T.-Y."/>
            <person name="Chang Q."/>
            <person name="Ding S."/>
            <person name="Wang X."/>
            <person name="Zhu J."/>
            <person name="Ruan X."/>
            <person name="Zhao L."/>
            <person name="Wei J."/>
            <person name="Que T."/>
            <person name="Du C."/>
            <person name="Cheng J."/>
            <person name="Dai P."/>
            <person name="Han X."/>
            <person name="Huang E."/>
            <person name="Gao Y."/>
            <person name="Liu J."/>
            <person name="Shao H."/>
            <person name="Ye R."/>
            <person name="Li L."/>
            <person name="Wei W."/>
            <person name="Wang X."/>
            <person name="Wang C."/>
            <person name="Huo Q."/>
            <person name="Li W."/>
            <person name="Guo W."/>
            <person name="Chen H."/>
            <person name="Chen S."/>
            <person name="Zhou L."/>
            <person name="Zhou L."/>
            <person name="Ni X."/>
            <person name="Tian J."/>
            <person name="Zhou Y."/>
            <person name="Sheng Y."/>
            <person name="Liu T."/>
            <person name="Pan Y."/>
            <person name="Xia L."/>
            <person name="Li J."/>
            <person name="Zhao F."/>
            <person name="Cao W."/>
        </authorList>
    </citation>
    <scope>NUCLEOTIDE SEQUENCE</scope>
    <source>
        <strain evidence="3">Rsan-2018</strain>
        <tissue evidence="3">Larvae</tissue>
    </source>
</reference>
<organism evidence="3 4">
    <name type="scientific">Rhipicephalus sanguineus</name>
    <name type="common">Brown dog tick</name>
    <name type="synonym">Ixodes sanguineus</name>
    <dbReference type="NCBI Taxonomy" id="34632"/>
    <lineage>
        <taxon>Eukaryota</taxon>
        <taxon>Metazoa</taxon>
        <taxon>Ecdysozoa</taxon>
        <taxon>Arthropoda</taxon>
        <taxon>Chelicerata</taxon>
        <taxon>Arachnida</taxon>
        <taxon>Acari</taxon>
        <taxon>Parasitiformes</taxon>
        <taxon>Ixodida</taxon>
        <taxon>Ixodoidea</taxon>
        <taxon>Ixodidae</taxon>
        <taxon>Rhipicephalinae</taxon>
        <taxon>Rhipicephalus</taxon>
        <taxon>Rhipicephalus</taxon>
    </lineage>
</organism>
<dbReference type="AlphaFoldDB" id="A0A9D4Q428"/>
<accession>A0A9D4Q428</accession>
<dbReference type="InterPro" id="IPR052739">
    <property type="entry name" value="FAAH2"/>
</dbReference>
<gene>
    <name evidence="3" type="ORF">HPB52_000549</name>
</gene>
<evidence type="ECO:0000313" key="4">
    <source>
        <dbReference type="Proteomes" id="UP000821837"/>
    </source>
</evidence>
<dbReference type="SUPFAM" id="SSF75304">
    <property type="entry name" value="Amidase signature (AS) enzymes"/>
    <property type="match status" value="2"/>
</dbReference>
<dbReference type="Gene3D" id="3.90.1300.10">
    <property type="entry name" value="Amidase signature (AS) domain"/>
    <property type="match status" value="2"/>
</dbReference>